<accession>A0A449AC99</accession>
<dbReference type="AlphaFoldDB" id="A0A449AC99"/>
<evidence type="ECO:0000313" key="1">
    <source>
        <dbReference type="EMBL" id="VEU62461.1"/>
    </source>
</evidence>
<reference evidence="1 2" key="1">
    <citation type="submission" date="2019-01" db="EMBL/GenBank/DDBJ databases">
        <authorList>
            <consortium name="Pathogen Informatics"/>
        </authorList>
    </citation>
    <scope>NUCLEOTIDE SEQUENCE [LARGE SCALE GENOMIC DNA]</scope>
    <source>
        <strain evidence="1 2">NCTC10118</strain>
    </source>
</reference>
<gene>
    <name evidence="1" type="ORF">NCTC10118_00022</name>
</gene>
<dbReference type="Proteomes" id="UP000289952">
    <property type="component" value="Chromosome"/>
</dbReference>
<evidence type="ECO:0000313" key="2">
    <source>
        <dbReference type="Proteomes" id="UP000289952"/>
    </source>
</evidence>
<dbReference type="Gene3D" id="3.30.420.10">
    <property type="entry name" value="Ribonuclease H-like superfamily/Ribonuclease H"/>
    <property type="match status" value="1"/>
</dbReference>
<dbReference type="EMBL" id="LR214972">
    <property type="protein sequence ID" value="VEU62461.1"/>
    <property type="molecule type" value="Genomic_DNA"/>
</dbReference>
<dbReference type="InterPro" id="IPR012337">
    <property type="entry name" value="RNaseH-like_sf"/>
</dbReference>
<sequence length="579" mass="68310">MNNTKDKRVKELTLKEFYEKFNYLLDLNENNIWKTKTNPKYTQEQEFFKLTSDKLVYLKFNQKHICESIIFALRDGKNEYFLLEDKIAQLNKDKKRFRSKYNNQILILEKSKNLLPEYKIAPKASFKAYQTYLKDTNQITTNKNYFNKYVVFDVESNGLDYKKDDLLSFALYDPTTGLCYERYLPLNLQPVVLTGFVNGLDEELLREQTHMSQEEFNFLVEKFDLNNKIILFFGGLNKSFDQKFLEAYLTQRGIKGFENFKYENIKAQIPPGSKEIKNNLNKDNLCKFFDIEGVSLTHNAVNDCILEWKLFEKLKEFPILKVGDLFYKYHEEYIIPITTLNENPNLIEKLALKVPKFISKVHLVASFPFAKTQKNEDYFIFEEINKSDIKRSKALGKNIEEAINKQLNVLDLGDINKKFTSDNRSKLTELSMLNRPYDYKVENYRPKPTYHDNISPTNPAMQIINHIQKLIYHIKTKIFKNKEIKSQELSFSKDGRIYSLCDLSNDQAVLEIKTYDVINKDGKLNEKIARQLYYQANGREKYLLSFISKNHETKIKNGKRPNETKEAGVYLYKVDLTEI</sequence>
<protein>
    <submittedName>
        <fullName evidence="1">Uncharacterized protein</fullName>
    </submittedName>
</protein>
<dbReference type="OrthoDB" id="9803913at2"/>
<proteinExistence type="predicted"/>
<dbReference type="GO" id="GO:0003676">
    <property type="term" value="F:nucleic acid binding"/>
    <property type="evidence" value="ECO:0007669"/>
    <property type="project" value="InterPro"/>
</dbReference>
<dbReference type="InterPro" id="IPR036397">
    <property type="entry name" value="RNaseH_sf"/>
</dbReference>
<dbReference type="SUPFAM" id="SSF53098">
    <property type="entry name" value="Ribonuclease H-like"/>
    <property type="match status" value="1"/>
</dbReference>
<dbReference type="RefSeq" id="WP_129620838.1">
    <property type="nucleotide sequence ID" value="NZ_LR214972.1"/>
</dbReference>
<name>A0A449AC99_9BACT</name>
<keyword evidence="2" id="KW-1185">Reference proteome</keyword>
<organism evidence="1 2">
    <name type="scientific">Mycoplasmopsis bovirhinis</name>
    <dbReference type="NCBI Taxonomy" id="29553"/>
    <lineage>
        <taxon>Bacteria</taxon>
        <taxon>Bacillati</taxon>
        <taxon>Mycoplasmatota</taxon>
        <taxon>Mycoplasmoidales</taxon>
        <taxon>Metamycoplasmataceae</taxon>
        <taxon>Mycoplasmopsis</taxon>
    </lineage>
</organism>